<dbReference type="OrthoDB" id="3574881at2"/>
<keyword evidence="3" id="KW-1185">Reference proteome</keyword>
<organism evidence="2 3">
    <name type="scientific">Mangrovimicrobium sediminis</name>
    <dbReference type="NCBI Taxonomy" id="2562682"/>
    <lineage>
        <taxon>Bacteria</taxon>
        <taxon>Pseudomonadati</taxon>
        <taxon>Pseudomonadota</taxon>
        <taxon>Gammaproteobacteria</taxon>
        <taxon>Cellvibrionales</taxon>
        <taxon>Halieaceae</taxon>
        <taxon>Mangrovimicrobium</taxon>
    </lineage>
</organism>
<protein>
    <submittedName>
        <fullName evidence="2">Nuclear transport factor 2 family protein</fullName>
    </submittedName>
</protein>
<dbReference type="Pfam" id="PF12680">
    <property type="entry name" value="SnoaL_2"/>
    <property type="match status" value="1"/>
</dbReference>
<proteinExistence type="predicted"/>
<dbReference type="Proteomes" id="UP000298050">
    <property type="component" value="Unassembled WGS sequence"/>
</dbReference>
<dbReference type="SUPFAM" id="SSF54427">
    <property type="entry name" value="NTF2-like"/>
    <property type="match status" value="1"/>
</dbReference>
<dbReference type="RefSeq" id="WP_135443355.1">
    <property type="nucleotide sequence ID" value="NZ_SRLE01000007.1"/>
</dbReference>
<feature type="domain" description="SnoaL-like" evidence="1">
    <location>
        <begin position="9"/>
        <end position="113"/>
    </location>
</feature>
<name>A0A4Z0M1B1_9GAMM</name>
<dbReference type="InterPro" id="IPR037401">
    <property type="entry name" value="SnoaL-like"/>
</dbReference>
<dbReference type="EMBL" id="SRLE01000007">
    <property type="protein sequence ID" value="TGD73309.1"/>
    <property type="molecule type" value="Genomic_DNA"/>
</dbReference>
<dbReference type="InterPro" id="IPR032710">
    <property type="entry name" value="NTF2-like_dom_sf"/>
</dbReference>
<comment type="caution">
    <text evidence="2">The sequence shown here is derived from an EMBL/GenBank/DDBJ whole genome shotgun (WGS) entry which is preliminary data.</text>
</comment>
<sequence length="131" mass="14298">MSDGKAVVQGLINSVLAGDLEGMFSHLAEDLVVDEPLSLAIGGVHRGKQEFLKGVIEGITAKADMRIHDYRVISESDQVVVNMTLEFIGHSNGATLEMPYVELYTVSDGLISRIDVYPKDTKALCAFWDTI</sequence>
<gene>
    <name evidence="2" type="ORF">E4634_09735</name>
</gene>
<dbReference type="AlphaFoldDB" id="A0A4Z0M1B1"/>
<dbReference type="Gene3D" id="3.10.450.50">
    <property type="match status" value="1"/>
</dbReference>
<evidence type="ECO:0000313" key="3">
    <source>
        <dbReference type="Proteomes" id="UP000298050"/>
    </source>
</evidence>
<evidence type="ECO:0000313" key="2">
    <source>
        <dbReference type="EMBL" id="TGD73309.1"/>
    </source>
</evidence>
<evidence type="ECO:0000259" key="1">
    <source>
        <dbReference type="Pfam" id="PF12680"/>
    </source>
</evidence>
<reference evidence="2 3" key="1">
    <citation type="submission" date="2019-04" db="EMBL/GenBank/DDBJ databases">
        <title>Taxonomy of novel Haliea sp. from mangrove soil of West Coast of India.</title>
        <authorList>
            <person name="Verma A."/>
            <person name="Kumar P."/>
            <person name="Krishnamurthi S."/>
        </authorList>
    </citation>
    <scope>NUCLEOTIDE SEQUENCE [LARGE SCALE GENOMIC DNA]</scope>
    <source>
        <strain evidence="2 3">SAOS-164</strain>
    </source>
</reference>
<accession>A0A4Z0M1B1</accession>